<dbReference type="Pfam" id="PF00709">
    <property type="entry name" value="Adenylsucc_synt"/>
    <property type="match status" value="1"/>
</dbReference>
<feature type="active site" evidence="12">
    <location>
        <position position="89"/>
    </location>
</feature>
<evidence type="ECO:0000256" key="5">
    <source>
        <dbReference type="ARBA" id="ARBA00022723"/>
    </source>
</evidence>
<evidence type="ECO:0000256" key="1">
    <source>
        <dbReference type="ARBA" id="ARBA00003779"/>
    </source>
</evidence>
<dbReference type="GO" id="GO:0005737">
    <property type="term" value="C:cytoplasm"/>
    <property type="evidence" value="ECO:0007669"/>
    <property type="project" value="UniProtKB-SubCell"/>
</dbReference>
<dbReference type="NCBIfam" id="NF002223">
    <property type="entry name" value="PRK01117.1"/>
    <property type="match status" value="1"/>
</dbReference>
<comment type="function">
    <text evidence="11">Plays an important role in the de novo pathway and in the salvage pathway of purine nucleotide biosynthesis. Catalyzes the first commited step in the biosynthesis of AMP from IMP.</text>
</comment>
<feature type="binding site" evidence="11">
    <location>
        <position position="253"/>
    </location>
    <ligand>
        <name>IMP</name>
        <dbReference type="ChEBI" id="CHEBI:58053"/>
    </ligand>
</feature>
<dbReference type="GO" id="GO:0004019">
    <property type="term" value="F:adenylosuccinate synthase activity"/>
    <property type="evidence" value="ECO:0007669"/>
    <property type="project" value="UniProtKB-UniRule"/>
</dbReference>
<dbReference type="InterPro" id="IPR033128">
    <property type="entry name" value="Adenylosuccin_syn_Lys_AS"/>
</dbReference>
<keyword evidence="7 11" id="KW-0658">Purine biosynthesis</keyword>
<name>A0A161HJQ4_9ASCO</name>
<comment type="pathway">
    <text evidence="11">Purine metabolism; AMP biosynthesis via de novo pathway; AMP from IMP: step 1/2.</text>
</comment>
<dbReference type="FunFam" id="3.90.170.10:FF:000001">
    <property type="entry name" value="Adenylosuccinate synthetase"/>
    <property type="match status" value="1"/>
</dbReference>
<evidence type="ECO:0000313" key="14">
    <source>
        <dbReference type="Proteomes" id="UP000189580"/>
    </source>
</evidence>
<dbReference type="EMBL" id="CP014501">
    <property type="protein sequence ID" value="ANB12987.1"/>
    <property type="molecule type" value="Genomic_DNA"/>
</dbReference>
<gene>
    <name evidence="13" type="primary">ADE12</name>
    <name evidence="13" type="ORF">AWJ20_1265</name>
</gene>
<dbReference type="GO" id="GO:0000287">
    <property type="term" value="F:magnesium ion binding"/>
    <property type="evidence" value="ECO:0007669"/>
    <property type="project" value="UniProtKB-UniRule"/>
</dbReference>
<dbReference type="InterPro" id="IPR042111">
    <property type="entry name" value="Adenylosuccinate_synth_dom3"/>
</dbReference>
<keyword evidence="3 11" id="KW-0963">Cytoplasm</keyword>
<dbReference type="KEGG" id="slb:AWJ20_1265"/>
<feature type="binding site" evidence="11">
    <location>
        <begin position="249"/>
        <end position="255"/>
    </location>
    <ligand>
        <name>substrate</name>
    </ligand>
</feature>
<organism evidence="13 14">
    <name type="scientific">Sugiyamaella lignohabitans</name>
    <dbReference type="NCBI Taxonomy" id="796027"/>
    <lineage>
        <taxon>Eukaryota</taxon>
        <taxon>Fungi</taxon>
        <taxon>Dikarya</taxon>
        <taxon>Ascomycota</taxon>
        <taxon>Saccharomycotina</taxon>
        <taxon>Dipodascomycetes</taxon>
        <taxon>Dipodascales</taxon>
        <taxon>Trichomonascaceae</taxon>
        <taxon>Sugiyamaella</taxon>
    </lineage>
</organism>
<keyword evidence="8 11" id="KW-0460">Magnesium</keyword>
<dbReference type="HAMAP" id="MF_00011">
    <property type="entry name" value="Adenylosucc_synth"/>
    <property type="match status" value="1"/>
</dbReference>
<keyword evidence="6 11" id="KW-0547">Nucleotide-binding</keyword>
<dbReference type="UniPathway" id="UPA00075">
    <property type="reaction ID" value="UER00335"/>
</dbReference>
<dbReference type="InterPro" id="IPR042110">
    <property type="entry name" value="Adenylosuccinate_synth_dom2"/>
</dbReference>
<evidence type="ECO:0000256" key="3">
    <source>
        <dbReference type="ARBA" id="ARBA00022490"/>
    </source>
</evidence>
<comment type="subcellular location">
    <subcellularLocation>
        <location evidence="11">Cytoplasm</location>
    </subcellularLocation>
</comment>
<dbReference type="PANTHER" id="PTHR11846:SF0">
    <property type="entry name" value="ADENYLOSUCCINATE SYNTHETASE"/>
    <property type="match status" value="1"/>
</dbReference>
<feature type="binding site" evidence="11">
    <location>
        <position position="174"/>
    </location>
    <ligand>
        <name>IMP</name>
        <dbReference type="ChEBI" id="CHEBI:58053"/>
    </ligand>
</feature>
<keyword evidence="4 11" id="KW-0436">Ligase</keyword>
<dbReference type="SMART" id="SM00788">
    <property type="entry name" value="Adenylsucc_synt"/>
    <property type="match status" value="1"/>
</dbReference>
<dbReference type="InterPro" id="IPR001114">
    <property type="entry name" value="Adenylosuccinate_synthetase"/>
</dbReference>
<dbReference type="GeneID" id="30033048"/>
<dbReference type="SUPFAM" id="SSF52540">
    <property type="entry name" value="P-loop containing nucleoside triphosphate hydrolases"/>
    <property type="match status" value="1"/>
</dbReference>
<evidence type="ECO:0000256" key="9">
    <source>
        <dbReference type="ARBA" id="ARBA00023134"/>
    </source>
</evidence>
<comment type="caution">
    <text evidence="11">Lacks conserved residue(s) required for the propagation of feature annotation.</text>
</comment>
<evidence type="ECO:0000256" key="6">
    <source>
        <dbReference type="ARBA" id="ARBA00022741"/>
    </source>
</evidence>
<evidence type="ECO:0000256" key="10">
    <source>
        <dbReference type="ARBA" id="ARBA00050432"/>
    </source>
</evidence>
<feature type="binding site" evidence="11">
    <location>
        <position position="92"/>
    </location>
    <ligand>
        <name>IMP</name>
        <dbReference type="ChEBI" id="CHEBI:58053"/>
        <note>ligand shared between dimeric partners</note>
    </ligand>
</feature>
<protein>
    <recommendedName>
        <fullName evidence="11">Adenylosuccinate synthetase</fullName>
        <shortName evidence="11">AMPSase</shortName>
        <shortName evidence="11">AdSS</shortName>
        <ecNumber evidence="11">6.3.4.4</ecNumber>
    </recommendedName>
    <alternativeName>
        <fullName evidence="11">IMP--aspartate ligase</fullName>
    </alternativeName>
</protein>
<feature type="binding site" evidence="11">
    <location>
        <position position="78"/>
    </location>
    <ligand>
        <name>IMP</name>
        <dbReference type="ChEBI" id="CHEBI:58053"/>
    </ligand>
</feature>
<dbReference type="InterPro" id="IPR042109">
    <property type="entry name" value="Adenylosuccinate_synth_dom1"/>
</dbReference>
<dbReference type="PROSITE" id="PS00513">
    <property type="entry name" value="ADENYLOSUCCIN_SYN_2"/>
    <property type="match status" value="1"/>
</dbReference>
<comment type="similarity">
    <text evidence="11">Belongs to the adenylosuccinate synthetase family.</text>
</comment>
<accession>A0A161HJQ4</accession>
<dbReference type="CDD" id="cd03108">
    <property type="entry name" value="AdSS"/>
    <property type="match status" value="1"/>
</dbReference>
<feature type="binding site" evidence="11">
    <location>
        <position position="189"/>
    </location>
    <ligand>
        <name>IMP</name>
        <dbReference type="ChEBI" id="CHEBI:58053"/>
    </ligand>
</feature>
<comment type="catalytic activity">
    <reaction evidence="10 11">
        <text>IMP + L-aspartate + GTP = N(6)-(1,2-dicarboxyethyl)-AMP + GDP + phosphate + 2 H(+)</text>
        <dbReference type="Rhea" id="RHEA:15753"/>
        <dbReference type="ChEBI" id="CHEBI:15378"/>
        <dbReference type="ChEBI" id="CHEBI:29991"/>
        <dbReference type="ChEBI" id="CHEBI:37565"/>
        <dbReference type="ChEBI" id="CHEBI:43474"/>
        <dbReference type="ChEBI" id="CHEBI:57567"/>
        <dbReference type="ChEBI" id="CHEBI:58053"/>
        <dbReference type="ChEBI" id="CHEBI:58189"/>
        <dbReference type="EC" id="6.3.4.4"/>
    </reaction>
</comment>
<dbReference type="RefSeq" id="XP_018735464.1">
    <property type="nucleotide sequence ID" value="XM_018878129.1"/>
</dbReference>
<proteinExistence type="inferred from homology"/>
<evidence type="ECO:0000256" key="8">
    <source>
        <dbReference type="ARBA" id="ARBA00022842"/>
    </source>
</evidence>
<dbReference type="GO" id="GO:0005525">
    <property type="term" value="F:GTP binding"/>
    <property type="evidence" value="ECO:0007669"/>
    <property type="project" value="UniProtKB-UniRule"/>
</dbReference>
<dbReference type="GO" id="GO:0044208">
    <property type="term" value="P:'de novo' AMP biosynthetic process"/>
    <property type="evidence" value="ECO:0007669"/>
    <property type="project" value="UniProtKB-UniRule"/>
</dbReference>
<evidence type="ECO:0000256" key="12">
    <source>
        <dbReference type="PROSITE-ProRule" id="PRU10134"/>
    </source>
</evidence>
<keyword evidence="5 11" id="KW-0479">Metal-binding</keyword>
<dbReference type="PANTHER" id="PTHR11846">
    <property type="entry name" value="ADENYLOSUCCINATE SYNTHETASE"/>
    <property type="match status" value="1"/>
</dbReference>
<evidence type="ECO:0000313" key="13">
    <source>
        <dbReference type="EMBL" id="ANB12987.1"/>
    </source>
</evidence>
<dbReference type="Gene3D" id="3.40.440.10">
    <property type="entry name" value="Adenylosuccinate Synthetase, subunit A, domain 1"/>
    <property type="match status" value="1"/>
</dbReference>
<dbReference type="EC" id="6.3.4.4" evidence="11"/>
<evidence type="ECO:0000256" key="11">
    <source>
        <dbReference type="HAMAP-Rule" id="MF_03125"/>
    </source>
</evidence>
<sequence>MLPSGLINPNCNNLVGSGVVIHVPSFFTELENIEKKGLDCRDRLFVSDRAHLVFDFHQIADGLKEKELSTSNKAIGTTGKGIGPTYSTKASRSGIRVHHLVSQEPGAWEEFVTRYKRLVDSRQKRYGEFEFDVEADLAKYKKYADELRPFVVDAIPFLNDALAAKKRILIEGANALMLDLDFGTYPYVTSSNTSIGGVCTGLGIPPQKLRNIYGVVKAYTTRVGAGPFPTEQLNEIGEHLQTVGAEFGVTTGRKRRCGWLDLVVLKFSTLINGYTSLNITKLDVLDQLPELKVAVGYKHNGKELASFPADLSLLEKVEVIYETLPGWKSDTSKCRTFSDLPENAKKYVEYIEKFLNVPVEWIGVGPGRESMLTRN</sequence>
<evidence type="ECO:0000256" key="7">
    <source>
        <dbReference type="ARBA" id="ARBA00022755"/>
    </source>
</evidence>
<dbReference type="Gene3D" id="1.10.300.10">
    <property type="entry name" value="Adenylosuccinate Synthetase, subunit A, domain 2"/>
    <property type="match status" value="1"/>
</dbReference>
<feature type="binding site" evidence="11">
    <location>
        <begin position="281"/>
        <end position="283"/>
    </location>
    <ligand>
        <name>GTP</name>
        <dbReference type="ChEBI" id="CHEBI:37565"/>
    </ligand>
</feature>
<dbReference type="InterPro" id="IPR027417">
    <property type="entry name" value="P-loop_NTPase"/>
</dbReference>
<comment type="cofactor">
    <cofactor evidence="11">
        <name>Mg(2+)</name>
        <dbReference type="ChEBI" id="CHEBI:18420"/>
    </cofactor>
    <text evidence="11">Binds 1 Mg(2+) ion per subunit.</text>
</comment>
<dbReference type="NCBIfam" id="TIGR00184">
    <property type="entry name" value="purA"/>
    <property type="match status" value="1"/>
</dbReference>
<keyword evidence="9 11" id="KW-0342">GTP-binding</keyword>
<dbReference type="Proteomes" id="UP000189580">
    <property type="component" value="Chromosome a"/>
</dbReference>
<feature type="binding site" evidence="11">
    <location>
        <position position="255"/>
    </location>
    <ligand>
        <name>GTP</name>
        <dbReference type="ChEBI" id="CHEBI:37565"/>
    </ligand>
</feature>
<dbReference type="GO" id="GO:0046040">
    <property type="term" value="P:IMP metabolic process"/>
    <property type="evidence" value="ECO:0007669"/>
    <property type="project" value="TreeGrafter"/>
</dbReference>
<evidence type="ECO:0000256" key="2">
    <source>
        <dbReference type="ARBA" id="ARBA00011738"/>
    </source>
</evidence>
<dbReference type="Gene3D" id="3.90.170.10">
    <property type="entry name" value="Adenylosuccinate Synthetase, subunit A, domain 3"/>
    <property type="match status" value="1"/>
</dbReference>
<evidence type="ECO:0000256" key="4">
    <source>
        <dbReference type="ARBA" id="ARBA00022598"/>
    </source>
</evidence>
<comment type="function">
    <text evidence="1">Plays an important role in the de novo pathway and in the salvage pathway of purine nucleotide biosynthesis. Catalyzes the first committed step in the biosynthesis of AMP from IMP.</text>
</comment>
<feature type="binding site" evidence="11">
    <location>
        <begin position="363"/>
        <end position="365"/>
    </location>
    <ligand>
        <name>GTP</name>
        <dbReference type="ChEBI" id="CHEBI:37565"/>
    </ligand>
</feature>
<keyword evidence="14" id="KW-1185">Reference proteome</keyword>
<dbReference type="OrthoDB" id="10265645at2759"/>
<reference evidence="13 14" key="1">
    <citation type="submission" date="2016-02" db="EMBL/GenBank/DDBJ databases">
        <title>Complete genome sequence and transcriptome regulation of the pentose utilising yeast Sugiyamaella lignohabitans.</title>
        <authorList>
            <person name="Bellasio M."/>
            <person name="Peymann A."/>
            <person name="Valli M."/>
            <person name="Sipitzky M."/>
            <person name="Graf A."/>
            <person name="Sauer M."/>
            <person name="Marx H."/>
            <person name="Mattanovich D."/>
        </authorList>
    </citation>
    <scope>NUCLEOTIDE SEQUENCE [LARGE SCALE GENOMIC DNA]</scope>
    <source>
        <strain evidence="13 14">CBS 10342</strain>
    </source>
</reference>
<comment type="subunit">
    <text evidence="2 11">Homodimer.</text>
</comment>
<dbReference type="AlphaFoldDB" id="A0A161HJQ4"/>
<dbReference type="FunFam" id="1.10.300.10:FF:000002">
    <property type="entry name" value="Adenylosuccinate synthetase, chloroplastic"/>
    <property type="match status" value="1"/>
</dbReference>